<accession>A0A914EF38</accession>
<evidence type="ECO:0000313" key="4">
    <source>
        <dbReference type="WBParaSite" id="ACRNAN_scaffold7401.g28371.t1"/>
    </source>
</evidence>
<evidence type="ECO:0000313" key="3">
    <source>
        <dbReference type="Proteomes" id="UP000887540"/>
    </source>
</evidence>
<feature type="region of interest" description="Disordered" evidence="1">
    <location>
        <begin position="97"/>
        <end position="128"/>
    </location>
</feature>
<feature type="transmembrane region" description="Helical" evidence="2">
    <location>
        <begin position="66"/>
        <end position="87"/>
    </location>
</feature>
<reference evidence="4" key="1">
    <citation type="submission" date="2022-11" db="UniProtKB">
        <authorList>
            <consortium name="WormBaseParasite"/>
        </authorList>
    </citation>
    <scope>IDENTIFICATION</scope>
</reference>
<feature type="transmembrane region" description="Helical" evidence="2">
    <location>
        <begin position="6"/>
        <end position="23"/>
    </location>
</feature>
<evidence type="ECO:0000256" key="2">
    <source>
        <dbReference type="SAM" id="Phobius"/>
    </source>
</evidence>
<proteinExistence type="predicted"/>
<keyword evidence="3" id="KW-1185">Reference proteome</keyword>
<keyword evidence="2" id="KW-0812">Transmembrane</keyword>
<feature type="transmembrane region" description="Helical" evidence="2">
    <location>
        <begin position="35"/>
        <end position="54"/>
    </location>
</feature>
<evidence type="ECO:0000256" key="1">
    <source>
        <dbReference type="SAM" id="MobiDB-lite"/>
    </source>
</evidence>
<name>A0A914EF38_9BILA</name>
<keyword evidence="2" id="KW-0472">Membrane</keyword>
<protein>
    <submittedName>
        <fullName evidence="4">Uncharacterized protein</fullName>
    </submittedName>
</protein>
<dbReference type="WBParaSite" id="ACRNAN_scaffold7401.g28371.t1">
    <property type="protein sequence ID" value="ACRNAN_scaffold7401.g28371.t1"/>
    <property type="gene ID" value="ACRNAN_scaffold7401.g28371"/>
</dbReference>
<keyword evidence="2" id="KW-1133">Transmembrane helix</keyword>
<sequence length="128" mass="14781">MEITFFANFPISIIGMIAMKNMFDVDRIGLKINRSACNKMFGFIFGSLLTLGHYRTEPPSTYRWEVNLTIAGEGFITILLAIANYYCRKQTNDQKYEPVAQDDADDVKIHENQFSKDATRHRSPHRKN</sequence>
<organism evidence="3 4">
    <name type="scientific">Acrobeloides nanus</name>
    <dbReference type="NCBI Taxonomy" id="290746"/>
    <lineage>
        <taxon>Eukaryota</taxon>
        <taxon>Metazoa</taxon>
        <taxon>Ecdysozoa</taxon>
        <taxon>Nematoda</taxon>
        <taxon>Chromadorea</taxon>
        <taxon>Rhabditida</taxon>
        <taxon>Tylenchina</taxon>
        <taxon>Cephalobomorpha</taxon>
        <taxon>Cephaloboidea</taxon>
        <taxon>Cephalobidae</taxon>
        <taxon>Acrobeloides</taxon>
    </lineage>
</organism>
<dbReference type="AlphaFoldDB" id="A0A914EF38"/>
<dbReference type="Proteomes" id="UP000887540">
    <property type="component" value="Unplaced"/>
</dbReference>
<feature type="compositionally biased region" description="Basic and acidic residues" evidence="1">
    <location>
        <begin position="106"/>
        <end position="120"/>
    </location>
</feature>